<accession>A0ABR8UEW4</accession>
<protein>
    <recommendedName>
        <fullName evidence="4">DUF5666 domain-containing protein</fullName>
    </recommendedName>
</protein>
<evidence type="ECO:0008006" key="4">
    <source>
        <dbReference type="Google" id="ProtNLM"/>
    </source>
</evidence>
<proteinExistence type="predicted"/>
<gene>
    <name evidence="2" type="ORF">H9645_00810</name>
</gene>
<dbReference type="Proteomes" id="UP000647183">
    <property type="component" value="Unassembled WGS sequence"/>
</dbReference>
<evidence type="ECO:0000313" key="2">
    <source>
        <dbReference type="EMBL" id="MBD7986566.1"/>
    </source>
</evidence>
<name>A0ABR8UEW4_9GAMM</name>
<sequence>MNTTARLVRSIPATAALALAIGAFAGTGAALASGQDAGSRVETVVQAEIAVRGEVTAIDRDARLVTLETGTGSRILPVDPRVADFEHLRVGDVIDVRYHRSVLFDIQPAGSAEPGAYIAEEGRRADRDLGVPARIGEQEVTVLAEVVEVDAERGNFSVQGPDGSVRTLHAEKPDHRAAVARIRVGDLLRVRFREGLAVSLAKVEMH</sequence>
<keyword evidence="1" id="KW-0732">Signal</keyword>
<dbReference type="EMBL" id="JACSQJ010000001">
    <property type="protein sequence ID" value="MBD7986566.1"/>
    <property type="molecule type" value="Genomic_DNA"/>
</dbReference>
<comment type="caution">
    <text evidence="2">The sequence shown here is derived from an EMBL/GenBank/DDBJ whole genome shotgun (WGS) entry which is preliminary data.</text>
</comment>
<feature type="signal peptide" evidence="1">
    <location>
        <begin position="1"/>
        <end position="25"/>
    </location>
</feature>
<organism evidence="2 3">
    <name type="scientific">Luteimonas colneyensis</name>
    <dbReference type="NCBI Taxonomy" id="2762230"/>
    <lineage>
        <taxon>Bacteria</taxon>
        <taxon>Pseudomonadati</taxon>
        <taxon>Pseudomonadota</taxon>
        <taxon>Gammaproteobacteria</taxon>
        <taxon>Lysobacterales</taxon>
        <taxon>Lysobacteraceae</taxon>
        <taxon>Luteimonas</taxon>
    </lineage>
</organism>
<feature type="chain" id="PRO_5045911661" description="DUF5666 domain-containing protein" evidence="1">
    <location>
        <begin position="26"/>
        <end position="206"/>
    </location>
</feature>
<dbReference type="RefSeq" id="WP_191727844.1">
    <property type="nucleotide sequence ID" value="NZ_JACSQJ010000001.1"/>
</dbReference>
<reference evidence="2 3" key="1">
    <citation type="submission" date="2020-08" db="EMBL/GenBank/DDBJ databases">
        <title>A Genomic Blueprint of the Chicken Gut Microbiome.</title>
        <authorList>
            <person name="Gilroy R."/>
            <person name="Ravi A."/>
            <person name="Getino M."/>
            <person name="Pursley I."/>
            <person name="Horton D.L."/>
            <person name="Alikhan N.-F."/>
            <person name="Baker D."/>
            <person name="Gharbi K."/>
            <person name="Hall N."/>
            <person name="Watson M."/>
            <person name="Adriaenssens E.M."/>
            <person name="Foster-Nyarko E."/>
            <person name="Jarju S."/>
            <person name="Secka A."/>
            <person name="Antonio M."/>
            <person name="Oren A."/>
            <person name="Chaudhuri R."/>
            <person name="La Ragione R.M."/>
            <person name="Hildebrand F."/>
            <person name="Pallen M.J."/>
        </authorList>
    </citation>
    <scope>NUCLEOTIDE SEQUENCE [LARGE SCALE GENOMIC DNA]</scope>
    <source>
        <strain evidence="2 3">Sa2BVA3</strain>
    </source>
</reference>
<keyword evidence="3" id="KW-1185">Reference proteome</keyword>
<evidence type="ECO:0000256" key="1">
    <source>
        <dbReference type="SAM" id="SignalP"/>
    </source>
</evidence>
<evidence type="ECO:0000313" key="3">
    <source>
        <dbReference type="Proteomes" id="UP000647183"/>
    </source>
</evidence>